<evidence type="ECO:0000256" key="5">
    <source>
        <dbReference type="ARBA" id="ARBA00048336"/>
    </source>
</evidence>
<evidence type="ECO:0000256" key="3">
    <source>
        <dbReference type="ARBA" id="ARBA00022912"/>
    </source>
</evidence>
<dbReference type="Pfam" id="PF00481">
    <property type="entry name" value="PP2C"/>
    <property type="match status" value="2"/>
</dbReference>
<organism evidence="8 9">
    <name type="scientific">Eragrostis curvula</name>
    <name type="common">weeping love grass</name>
    <dbReference type="NCBI Taxonomy" id="38414"/>
    <lineage>
        <taxon>Eukaryota</taxon>
        <taxon>Viridiplantae</taxon>
        <taxon>Streptophyta</taxon>
        <taxon>Embryophyta</taxon>
        <taxon>Tracheophyta</taxon>
        <taxon>Spermatophyta</taxon>
        <taxon>Magnoliopsida</taxon>
        <taxon>Liliopsida</taxon>
        <taxon>Poales</taxon>
        <taxon>Poaceae</taxon>
        <taxon>PACMAD clade</taxon>
        <taxon>Chloridoideae</taxon>
        <taxon>Eragrostideae</taxon>
        <taxon>Eragrostidinae</taxon>
        <taxon>Eragrostis</taxon>
    </lineage>
</organism>
<dbReference type="AlphaFoldDB" id="A0A5J9V015"/>
<keyword evidence="2" id="KW-0378">Hydrolase</keyword>
<comment type="catalytic activity">
    <reaction evidence="4">
        <text>O-phospho-L-seryl-[protein] + H2O = L-seryl-[protein] + phosphate</text>
        <dbReference type="Rhea" id="RHEA:20629"/>
        <dbReference type="Rhea" id="RHEA-COMP:9863"/>
        <dbReference type="Rhea" id="RHEA-COMP:11604"/>
        <dbReference type="ChEBI" id="CHEBI:15377"/>
        <dbReference type="ChEBI" id="CHEBI:29999"/>
        <dbReference type="ChEBI" id="CHEBI:43474"/>
        <dbReference type="ChEBI" id="CHEBI:83421"/>
        <dbReference type="EC" id="3.1.3.16"/>
    </reaction>
</comment>
<evidence type="ECO:0000313" key="8">
    <source>
        <dbReference type="EMBL" id="TVU29343.1"/>
    </source>
</evidence>
<dbReference type="GO" id="GO:0004722">
    <property type="term" value="F:protein serine/threonine phosphatase activity"/>
    <property type="evidence" value="ECO:0007669"/>
    <property type="project" value="UniProtKB-EC"/>
</dbReference>
<accession>A0A5J9V015</accession>
<evidence type="ECO:0000256" key="2">
    <source>
        <dbReference type="ARBA" id="ARBA00022801"/>
    </source>
</evidence>
<dbReference type="PANTHER" id="PTHR13832">
    <property type="entry name" value="PROTEIN PHOSPHATASE 2C"/>
    <property type="match status" value="1"/>
</dbReference>
<dbReference type="PROSITE" id="PS51746">
    <property type="entry name" value="PPM_2"/>
    <property type="match status" value="1"/>
</dbReference>
<feature type="domain" description="PPM-type phosphatase" evidence="7">
    <location>
        <begin position="1"/>
        <end position="137"/>
    </location>
</feature>
<comment type="caution">
    <text evidence="8">The sequence shown here is derived from an EMBL/GenBank/DDBJ whole genome shotgun (WGS) entry which is preliminary data.</text>
</comment>
<evidence type="ECO:0000256" key="6">
    <source>
        <dbReference type="SAM" id="MobiDB-lite"/>
    </source>
</evidence>
<sequence>MGSTACVAVIRGTRITVANVGDSRCVISSNRKAIELSTDHKAFQRGDFAFKQNKNFPVAEQMAISDPHLRSMEITDDIEFLVMASHSIWECMTSQDVVNFVHEEFEFGETDLRIICERLVDCSEPSGENATIILLQFKDRTSTAAEGEGSRDQDIASDSESSEEQPLPDAEMVARALAFLKSEKIVEGRKLS</sequence>
<dbReference type="SMART" id="SM00332">
    <property type="entry name" value="PP2Cc"/>
    <property type="match status" value="1"/>
</dbReference>
<name>A0A5J9V015_9POAL</name>
<keyword evidence="9" id="KW-1185">Reference proteome</keyword>
<dbReference type="InterPro" id="IPR036457">
    <property type="entry name" value="PPM-type-like_dom_sf"/>
</dbReference>
<dbReference type="EMBL" id="RWGY01000011">
    <property type="protein sequence ID" value="TVU29343.1"/>
    <property type="molecule type" value="Genomic_DNA"/>
</dbReference>
<keyword evidence="3" id="KW-0904">Protein phosphatase</keyword>
<dbReference type="SUPFAM" id="SSF81606">
    <property type="entry name" value="PP2C-like"/>
    <property type="match status" value="1"/>
</dbReference>
<evidence type="ECO:0000256" key="1">
    <source>
        <dbReference type="ARBA" id="ARBA00013081"/>
    </source>
</evidence>
<dbReference type="EC" id="3.1.3.16" evidence="1"/>
<dbReference type="InterPro" id="IPR001932">
    <property type="entry name" value="PPM-type_phosphatase-like_dom"/>
</dbReference>
<dbReference type="PANTHER" id="PTHR13832:SF285">
    <property type="entry name" value="PROTEIN PHOSPHATASE 2C 22-RELATED"/>
    <property type="match status" value="1"/>
</dbReference>
<dbReference type="Gramene" id="TVU29343">
    <property type="protein sequence ID" value="TVU29343"/>
    <property type="gene ID" value="EJB05_20906"/>
</dbReference>
<dbReference type="OrthoDB" id="692439at2759"/>
<dbReference type="InterPro" id="IPR015655">
    <property type="entry name" value="PP2C"/>
</dbReference>
<evidence type="ECO:0000256" key="4">
    <source>
        <dbReference type="ARBA" id="ARBA00047761"/>
    </source>
</evidence>
<evidence type="ECO:0000259" key="7">
    <source>
        <dbReference type="PROSITE" id="PS51746"/>
    </source>
</evidence>
<proteinExistence type="predicted"/>
<evidence type="ECO:0000313" key="9">
    <source>
        <dbReference type="Proteomes" id="UP000324897"/>
    </source>
</evidence>
<dbReference type="Proteomes" id="UP000324897">
    <property type="component" value="Chromosome 1"/>
</dbReference>
<feature type="region of interest" description="Disordered" evidence="6">
    <location>
        <begin position="143"/>
        <end position="169"/>
    </location>
</feature>
<reference evidence="8 9" key="1">
    <citation type="journal article" date="2019" name="Sci. Rep.">
        <title>A high-quality genome of Eragrostis curvula grass provides insights into Poaceae evolution and supports new strategies to enhance forage quality.</title>
        <authorList>
            <person name="Carballo J."/>
            <person name="Santos B.A.C.M."/>
            <person name="Zappacosta D."/>
            <person name="Garbus I."/>
            <person name="Selva J.P."/>
            <person name="Gallo C.A."/>
            <person name="Diaz A."/>
            <person name="Albertini E."/>
            <person name="Caccamo M."/>
            <person name="Echenique V."/>
        </authorList>
    </citation>
    <scope>NUCLEOTIDE SEQUENCE [LARGE SCALE GENOMIC DNA]</scope>
    <source>
        <strain evidence="9">cv. Victoria</strain>
        <tissue evidence="8">Leaf</tissue>
    </source>
</reference>
<gene>
    <name evidence="8" type="ORF">EJB05_20906</name>
</gene>
<protein>
    <recommendedName>
        <fullName evidence="1">protein-serine/threonine phosphatase</fullName>
        <ecNumber evidence="1">3.1.3.16</ecNumber>
    </recommendedName>
</protein>
<dbReference type="Gene3D" id="3.60.40.10">
    <property type="entry name" value="PPM-type phosphatase domain"/>
    <property type="match status" value="2"/>
</dbReference>
<feature type="non-terminal residue" evidence="8">
    <location>
        <position position="1"/>
    </location>
</feature>
<dbReference type="CDD" id="cd00143">
    <property type="entry name" value="PP2Cc"/>
    <property type="match status" value="1"/>
</dbReference>
<comment type="catalytic activity">
    <reaction evidence="5">
        <text>O-phospho-L-threonyl-[protein] + H2O = L-threonyl-[protein] + phosphate</text>
        <dbReference type="Rhea" id="RHEA:47004"/>
        <dbReference type="Rhea" id="RHEA-COMP:11060"/>
        <dbReference type="Rhea" id="RHEA-COMP:11605"/>
        <dbReference type="ChEBI" id="CHEBI:15377"/>
        <dbReference type="ChEBI" id="CHEBI:30013"/>
        <dbReference type="ChEBI" id="CHEBI:43474"/>
        <dbReference type="ChEBI" id="CHEBI:61977"/>
        <dbReference type="EC" id="3.1.3.16"/>
    </reaction>
</comment>